<evidence type="ECO:0000259" key="1">
    <source>
        <dbReference type="Pfam" id="PF10354"/>
    </source>
</evidence>
<sequence length="224" mass="25428">MASTERSITHYRSSHKILLVGEGDFSFSTCIAKAFGSARNITATSLDSNGKPMMKYRQARENLKRPEELGCTILHEVDALSMNHHPALEYRKFDRIIFNFPHAGFYFHEHHRLQIQLHRDVVRGFFRSARQMVTWNGQVHVTYKTTQPFSLWNIESLAEESGLRLLSKAKFSKSDKPSYDNKRGDVGRELTAVFRLGSVTLSCSPSTGVPDTNLEVTQLVFGSC</sequence>
<accession>A0A7N0TY47</accession>
<name>A0A7N0TY47_KALFE</name>
<dbReference type="EnsemblPlants" id="Kaladp0048s0385.1.v1.1">
    <property type="protein sequence ID" value="Kaladp0048s0385.1.v1.1"/>
    <property type="gene ID" value="Kaladp0048s0385.v1.1"/>
</dbReference>
<dbReference type="AlphaFoldDB" id="A0A7N0TY47"/>
<dbReference type="GO" id="GO:0070042">
    <property type="term" value="F:rRNA (uridine-N3-)-methyltransferase activity"/>
    <property type="evidence" value="ECO:0007669"/>
    <property type="project" value="InterPro"/>
</dbReference>
<dbReference type="InterPro" id="IPR019446">
    <property type="entry name" value="BMT5-like"/>
</dbReference>
<dbReference type="PANTHER" id="PTHR11538">
    <property type="entry name" value="PHENYLALANYL-TRNA SYNTHETASE"/>
    <property type="match status" value="1"/>
</dbReference>
<dbReference type="OMA" id="RRPFRMQ"/>
<dbReference type="Pfam" id="PF10354">
    <property type="entry name" value="BMT5-like"/>
    <property type="match status" value="1"/>
</dbReference>
<organism evidence="2 3">
    <name type="scientific">Kalanchoe fedtschenkoi</name>
    <name type="common">Lavender scallops</name>
    <name type="synonym">South American air plant</name>
    <dbReference type="NCBI Taxonomy" id="63787"/>
    <lineage>
        <taxon>Eukaryota</taxon>
        <taxon>Viridiplantae</taxon>
        <taxon>Streptophyta</taxon>
        <taxon>Embryophyta</taxon>
        <taxon>Tracheophyta</taxon>
        <taxon>Spermatophyta</taxon>
        <taxon>Magnoliopsida</taxon>
        <taxon>eudicotyledons</taxon>
        <taxon>Gunneridae</taxon>
        <taxon>Pentapetalae</taxon>
        <taxon>Saxifragales</taxon>
        <taxon>Crassulaceae</taxon>
        <taxon>Kalanchoe</taxon>
    </lineage>
</organism>
<reference evidence="2" key="1">
    <citation type="submission" date="2021-01" db="UniProtKB">
        <authorList>
            <consortium name="EnsemblPlants"/>
        </authorList>
    </citation>
    <scope>IDENTIFICATION</scope>
</reference>
<protein>
    <recommendedName>
        <fullName evidence="1">25S rRNA (uridine-N(3))-methyltransferase BMT5-like domain-containing protein</fullName>
    </recommendedName>
</protein>
<evidence type="ECO:0000313" key="2">
    <source>
        <dbReference type="EnsemblPlants" id="Kaladp0048s0385.1.v1.1"/>
    </source>
</evidence>
<keyword evidence="3" id="KW-1185">Reference proteome</keyword>
<dbReference type="PANTHER" id="PTHR11538:SF89">
    <property type="entry name" value="PROTEIN, PUTATIVE (DUF2431)-RELATED"/>
    <property type="match status" value="1"/>
</dbReference>
<dbReference type="GO" id="GO:0070475">
    <property type="term" value="P:rRNA base methylation"/>
    <property type="evidence" value="ECO:0007669"/>
    <property type="project" value="InterPro"/>
</dbReference>
<dbReference type="GO" id="GO:0005737">
    <property type="term" value="C:cytoplasm"/>
    <property type="evidence" value="ECO:0007669"/>
    <property type="project" value="TreeGrafter"/>
</dbReference>
<evidence type="ECO:0000313" key="3">
    <source>
        <dbReference type="Proteomes" id="UP000594263"/>
    </source>
</evidence>
<dbReference type="InterPro" id="IPR029063">
    <property type="entry name" value="SAM-dependent_MTases_sf"/>
</dbReference>
<dbReference type="Gramene" id="Kaladp0048s0385.1.v1.1">
    <property type="protein sequence ID" value="Kaladp0048s0385.1.v1.1"/>
    <property type="gene ID" value="Kaladp0048s0385.v1.1"/>
</dbReference>
<dbReference type="SUPFAM" id="SSF53335">
    <property type="entry name" value="S-adenosyl-L-methionine-dependent methyltransferases"/>
    <property type="match status" value="1"/>
</dbReference>
<dbReference type="Proteomes" id="UP000594263">
    <property type="component" value="Unplaced"/>
</dbReference>
<feature type="domain" description="25S rRNA (uridine-N(3))-methyltransferase BMT5-like" evidence="1">
    <location>
        <begin position="18"/>
        <end position="183"/>
    </location>
</feature>
<proteinExistence type="predicted"/>